<gene>
    <name evidence="1" type="ORF">ABLG96_00125</name>
</gene>
<protein>
    <submittedName>
        <fullName evidence="1">Rrf2 family transcriptional regulator</fullName>
    </submittedName>
</protein>
<dbReference type="InterPro" id="IPR000944">
    <property type="entry name" value="Tscrpt_reg_Rrf2"/>
</dbReference>
<proteinExistence type="predicted"/>
<dbReference type="PROSITE" id="PS51197">
    <property type="entry name" value="HTH_RRF2_2"/>
    <property type="match status" value="1"/>
</dbReference>
<dbReference type="EMBL" id="CP159218">
    <property type="protein sequence ID" value="XCG63803.1"/>
    <property type="molecule type" value="Genomic_DNA"/>
</dbReference>
<evidence type="ECO:0000313" key="1">
    <source>
        <dbReference type="EMBL" id="XCG63803.1"/>
    </source>
</evidence>
<dbReference type="Gene3D" id="1.10.10.10">
    <property type="entry name" value="Winged helix-like DNA-binding domain superfamily/Winged helix DNA-binding domain"/>
    <property type="match status" value="1"/>
</dbReference>
<dbReference type="InterPro" id="IPR036388">
    <property type="entry name" value="WH-like_DNA-bd_sf"/>
</dbReference>
<dbReference type="PANTHER" id="PTHR33221:SF15">
    <property type="entry name" value="HTH-TYPE TRANSCRIPTIONAL REGULATOR YWGB-RELATED"/>
    <property type="match status" value="1"/>
</dbReference>
<dbReference type="SUPFAM" id="SSF46785">
    <property type="entry name" value="Winged helix' DNA-binding domain"/>
    <property type="match status" value="1"/>
</dbReference>
<dbReference type="Pfam" id="PF02082">
    <property type="entry name" value="Rrf2"/>
    <property type="match status" value="1"/>
</dbReference>
<reference evidence="1" key="1">
    <citation type="submission" date="2024-05" db="EMBL/GenBank/DDBJ databases">
        <authorList>
            <person name="Cai S.Y."/>
            <person name="Jin L.M."/>
            <person name="Li H.R."/>
        </authorList>
    </citation>
    <scope>NUCLEOTIDE SEQUENCE</scope>
    <source>
        <strain evidence="1">A5-74</strain>
    </source>
</reference>
<name>A0AAU8DPV9_9ACTN</name>
<organism evidence="1">
    <name type="scientific">Nakamurella sp. A5-74</name>
    <dbReference type="NCBI Taxonomy" id="3158264"/>
    <lineage>
        <taxon>Bacteria</taxon>
        <taxon>Bacillati</taxon>
        <taxon>Actinomycetota</taxon>
        <taxon>Actinomycetes</taxon>
        <taxon>Nakamurellales</taxon>
        <taxon>Nakamurellaceae</taxon>
        <taxon>Nakamurella</taxon>
    </lineage>
</organism>
<accession>A0AAU8DPV9</accession>
<dbReference type="InterPro" id="IPR036390">
    <property type="entry name" value="WH_DNA-bd_sf"/>
</dbReference>
<sequence>MPSPTNTQFAVAVHVLTYLAGTAAAGEHRSVSSDEFAASTNVTPVHVRRVLGPLREAGLVISKPGQGGGWVLGADPASISVVQVWDLVRGDEPVLGLHGPNPDCPVGRGVQAVLEDLDRAVAARVRAELAGISIADLLQRTLVDHS</sequence>
<dbReference type="GO" id="GO:0005829">
    <property type="term" value="C:cytosol"/>
    <property type="evidence" value="ECO:0007669"/>
    <property type="project" value="TreeGrafter"/>
</dbReference>
<dbReference type="AlphaFoldDB" id="A0AAU8DPV9"/>
<dbReference type="GO" id="GO:0003700">
    <property type="term" value="F:DNA-binding transcription factor activity"/>
    <property type="evidence" value="ECO:0007669"/>
    <property type="project" value="TreeGrafter"/>
</dbReference>
<dbReference type="RefSeq" id="WP_353649418.1">
    <property type="nucleotide sequence ID" value="NZ_CP159218.1"/>
</dbReference>
<dbReference type="PANTHER" id="PTHR33221">
    <property type="entry name" value="WINGED HELIX-TURN-HELIX TRANSCRIPTIONAL REGULATOR, RRF2 FAMILY"/>
    <property type="match status" value="1"/>
</dbReference>